<dbReference type="EMBL" id="HBUE01093695">
    <property type="protein sequence ID" value="CAG6482562.1"/>
    <property type="molecule type" value="Transcribed_RNA"/>
</dbReference>
<evidence type="ECO:0000313" key="2">
    <source>
        <dbReference type="EMBL" id="CAG6482562.1"/>
    </source>
</evidence>
<proteinExistence type="predicted"/>
<sequence length="204" mass="22618">MATGRCRPGWRRLATILGLLPLQLLGQLLLLLLLLERSQVRVARGRDRRGAGLVRSLGRVLDLLDGEELGPLLAGDNLLLGDPPLRRGLLQRNQRDRQGGVRGQRRFHHRRNVVRTLRVALFIMQLLGGTFRTLGTFGTNSLLRTWLRLLLGRGRRRRLACCCCCRCRRGTCPGSAGRGLSAARLLSLLASSSPCGQHGRPLLL</sequence>
<evidence type="ECO:0000256" key="1">
    <source>
        <dbReference type="SAM" id="Phobius"/>
    </source>
</evidence>
<name>A0A8D8FRJ2_CULPI</name>
<keyword evidence="1" id="KW-1133">Transmembrane helix</keyword>
<protein>
    <submittedName>
        <fullName evidence="2">(northern house mosquito) hypothetical protein</fullName>
    </submittedName>
</protein>
<accession>A0A8D8FRJ2</accession>
<dbReference type="AlphaFoldDB" id="A0A8D8FRJ2"/>
<reference evidence="2" key="1">
    <citation type="submission" date="2021-05" db="EMBL/GenBank/DDBJ databases">
        <authorList>
            <person name="Alioto T."/>
            <person name="Alioto T."/>
            <person name="Gomez Garrido J."/>
        </authorList>
    </citation>
    <scope>NUCLEOTIDE SEQUENCE</scope>
</reference>
<keyword evidence="1" id="KW-0472">Membrane</keyword>
<organism evidence="2">
    <name type="scientific">Culex pipiens</name>
    <name type="common">House mosquito</name>
    <dbReference type="NCBI Taxonomy" id="7175"/>
    <lineage>
        <taxon>Eukaryota</taxon>
        <taxon>Metazoa</taxon>
        <taxon>Ecdysozoa</taxon>
        <taxon>Arthropoda</taxon>
        <taxon>Hexapoda</taxon>
        <taxon>Insecta</taxon>
        <taxon>Pterygota</taxon>
        <taxon>Neoptera</taxon>
        <taxon>Endopterygota</taxon>
        <taxon>Diptera</taxon>
        <taxon>Nematocera</taxon>
        <taxon>Culicoidea</taxon>
        <taxon>Culicidae</taxon>
        <taxon>Culicinae</taxon>
        <taxon>Culicini</taxon>
        <taxon>Culex</taxon>
        <taxon>Culex</taxon>
    </lineage>
</organism>
<feature type="transmembrane region" description="Helical" evidence="1">
    <location>
        <begin position="12"/>
        <end position="35"/>
    </location>
</feature>
<keyword evidence="1" id="KW-0812">Transmembrane</keyword>